<evidence type="ECO:0000256" key="2">
    <source>
        <dbReference type="ARBA" id="ARBA00022679"/>
    </source>
</evidence>
<accession>A0ABQ5WT30</accession>
<evidence type="ECO:0000256" key="10">
    <source>
        <dbReference type="ARBA" id="ARBA00039095"/>
    </source>
</evidence>
<dbReference type="InterPro" id="IPR031475">
    <property type="entry name" value="NBD_C"/>
</dbReference>
<protein>
    <recommendedName>
        <fullName evidence="11">3-oxo-tetronate kinase</fullName>
        <ecNumber evidence="10">2.7.1.217</ecNumber>
    </recommendedName>
    <alternativeName>
        <fullName evidence="12">3-dehydrotetronate 4-kinase</fullName>
    </alternativeName>
</protein>
<feature type="domain" description="Four-carbon acid sugar kinase N-terminal" evidence="13">
    <location>
        <begin position="3"/>
        <end position="228"/>
    </location>
</feature>
<feature type="domain" description="Four-carbon acid sugar kinase nucleotide binding" evidence="14">
    <location>
        <begin position="256"/>
        <end position="410"/>
    </location>
</feature>
<dbReference type="Pfam" id="PF17042">
    <property type="entry name" value="NBD_C"/>
    <property type="match status" value="1"/>
</dbReference>
<evidence type="ECO:0000256" key="5">
    <source>
        <dbReference type="ARBA" id="ARBA00022840"/>
    </source>
</evidence>
<proteinExistence type="inferred from homology"/>
<keyword evidence="5" id="KW-0067">ATP-binding</keyword>
<evidence type="ECO:0000259" key="14">
    <source>
        <dbReference type="Pfam" id="PF17042"/>
    </source>
</evidence>
<dbReference type="InterPro" id="IPR042213">
    <property type="entry name" value="NBD_C_sf"/>
</dbReference>
<name>A0ABQ5WT30_9PROT</name>
<comment type="caution">
    <text evidence="15">The sequence shown here is derived from an EMBL/GenBank/DDBJ whole genome shotgun (WGS) entry which is preliminary data.</text>
</comment>
<evidence type="ECO:0000256" key="9">
    <source>
        <dbReference type="ARBA" id="ARBA00037335"/>
    </source>
</evidence>
<dbReference type="Proteomes" id="UP001156629">
    <property type="component" value="Unassembled WGS sequence"/>
</dbReference>
<organism evidence="15 16">
    <name type="scientific">Gluconobacter kondonii</name>
    <dbReference type="NCBI Taxonomy" id="941463"/>
    <lineage>
        <taxon>Bacteria</taxon>
        <taxon>Pseudomonadati</taxon>
        <taxon>Pseudomonadota</taxon>
        <taxon>Alphaproteobacteria</taxon>
        <taxon>Acetobacterales</taxon>
        <taxon>Acetobacteraceae</taxon>
        <taxon>Gluconobacter</taxon>
    </lineage>
</organism>
<dbReference type="Gene3D" id="3.40.50.10840">
    <property type="entry name" value="Putative sugar-binding, N-terminal domain"/>
    <property type="match status" value="1"/>
</dbReference>
<evidence type="ECO:0000313" key="16">
    <source>
        <dbReference type="Proteomes" id="UP001156629"/>
    </source>
</evidence>
<gene>
    <name evidence="15" type="ORF">GCM10007870_21900</name>
</gene>
<dbReference type="NCBIfam" id="NF043035">
    <property type="entry name" value="OxoTetrKin"/>
    <property type="match status" value="1"/>
</dbReference>
<evidence type="ECO:0000256" key="6">
    <source>
        <dbReference type="ARBA" id="ARBA00023277"/>
    </source>
</evidence>
<dbReference type="GO" id="GO:0016301">
    <property type="term" value="F:kinase activity"/>
    <property type="evidence" value="ECO:0007669"/>
    <property type="project" value="UniProtKB-KW"/>
</dbReference>
<comment type="catalytic activity">
    <reaction evidence="8">
        <text>3-dehydro-D-erythronate + ATP = 3-dehydro-4-O-phospho-D-erythronate + ADP + H(+)</text>
        <dbReference type="Rhea" id="RHEA:52556"/>
        <dbReference type="ChEBI" id="CHEBI:15378"/>
        <dbReference type="ChEBI" id="CHEBI:30616"/>
        <dbReference type="ChEBI" id="CHEBI:57958"/>
        <dbReference type="ChEBI" id="CHEBI:136593"/>
        <dbReference type="ChEBI" id="CHEBI:456216"/>
        <dbReference type="EC" id="2.7.1.217"/>
    </reaction>
</comment>
<dbReference type="InterPro" id="IPR050007">
    <property type="entry name" value="OtnK"/>
</dbReference>
<dbReference type="SUPFAM" id="SSF142764">
    <property type="entry name" value="YgbK-like"/>
    <property type="match status" value="1"/>
</dbReference>
<evidence type="ECO:0000256" key="8">
    <source>
        <dbReference type="ARBA" id="ARBA00036346"/>
    </source>
</evidence>
<comment type="function">
    <text evidence="9">Catalyzes the ATP-dependent phosphorylation of 3-oxo-tetronate to 3-oxo-tetronate 4-phosphate.</text>
</comment>
<keyword evidence="16" id="KW-1185">Reference proteome</keyword>
<keyword evidence="3" id="KW-0547">Nucleotide-binding</keyword>
<evidence type="ECO:0000256" key="1">
    <source>
        <dbReference type="ARBA" id="ARBA00005715"/>
    </source>
</evidence>
<dbReference type="EMBL" id="BSNV01000018">
    <property type="protein sequence ID" value="GLQ66606.1"/>
    <property type="molecule type" value="Genomic_DNA"/>
</dbReference>
<dbReference type="Pfam" id="PF07005">
    <property type="entry name" value="SBD_N"/>
    <property type="match status" value="1"/>
</dbReference>
<keyword evidence="2" id="KW-0808">Transferase</keyword>
<comment type="catalytic activity">
    <reaction evidence="7">
        <text>3-dehydro-L-erythronate + ATP = 3-dehydro-4-O-phospho-L-erythronate + ADP + H(+)</text>
        <dbReference type="Rhea" id="RHEA:52552"/>
        <dbReference type="ChEBI" id="CHEBI:15378"/>
        <dbReference type="ChEBI" id="CHEBI:30616"/>
        <dbReference type="ChEBI" id="CHEBI:136592"/>
        <dbReference type="ChEBI" id="CHEBI:136670"/>
        <dbReference type="ChEBI" id="CHEBI:456216"/>
        <dbReference type="EC" id="2.7.1.217"/>
    </reaction>
</comment>
<sequence>MFLGVIADDFTGAGDIAVALAKGVGDAGGLATVQFLGIPTDNAPVGTEAGVVALKSRSISSEDAVSQSLQAAEWLLSQGAEQIIFKYCSTFDSTKQGNIGPVAEALAARLESTQVIFCPSFPANGRTVYQGNLFVKDVPLSESSMAYHPLTPMKDSDIRRVLAAQCKTAVGHVSYPHVLSGSENLTHAIEQCHAPFVVIDAITDDDLLTIARSQRGVRFVTGGSGIAPGLAHNFISDGRAQGQKPSVAGVTGPEIVLAGSCSSATLGQIKHHKAHHPAKLIDVDAVMAGTVSADDYVTFLLENTGKAPLLYSSADKAQLKRLQEQYGVEPVATRLDELFGEIASKAVSLGVRRIVVAGGETSGAVATALGHASLRVGPEIDPGVPVLSATDGSGVVLALKSGNFGTPDFFEKALHVMGETP</sequence>
<dbReference type="RefSeq" id="WP_099287565.1">
    <property type="nucleotide sequence ID" value="NZ_BEWP01000021.1"/>
</dbReference>
<keyword evidence="4 15" id="KW-0418">Kinase</keyword>
<evidence type="ECO:0000256" key="3">
    <source>
        <dbReference type="ARBA" id="ARBA00022741"/>
    </source>
</evidence>
<evidence type="ECO:0000313" key="15">
    <source>
        <dbReference type="EMBL" id="GLQ66606.1"/>
    </source>
</evidence>
<evidence type="ECO:0000256" key="7">
    <source>
        <dbReference type="ARBA" id="ARBA00035898"/>
    </source>
</evidence>
<evidence type="ECO:0000259" key="13">
    <source>
        <dbReference type="Pfam" id="PF07005"/>
    </source>
</evidence>
<dbReference type="InterPro" id="IPR010737">
    <property type="entry name" value="4-carb_acid_sugar_kinase_N"/>
</dbReference>
<evidence type="ECO:0000256" key="4">
    <source>
        <dbReference type="ARBA" id="ARBA00022777"/>
    </source>
</evidence>
<keyword evidence="6" id="KW-0119">Carbohydrate metabolism</keyword>
<dbReference type="Gene3D" id="3.40.980.20">
    <property type="entry name" value="Four-carbon acid sugar kinase, nucleotide binding domain"/>
    <property type="match status" value="1"/>
</dbReference>
<dbReference type="InterPro" id="IPR037051">
    <property type="entry name" value="4-carb_acid_sugar_kinase_N_sf"/>
</dbReference>
<reference evidence="16" key="1">
    <citation type="journal article" date="2019" name="Int. J. Syst. Evol. Microbiol.">
        <title>The Global Catalogue of Microorganisms (GCM) 10K type strain sequencing project: providing services to taxonomists for standard genome sequencing and annotation.</title>
        <authorList>
            <consortium name="The Broad Institute Genomics Platform"/>
            <consortium name="The Broad Institute Genome Sequencing Center for Infectious Disease"/>
            <person name="Wu L."/>
            <person name="Ma J."/>
        </authorList>
    </citation>
    <scope>NUCLEOTIDE SEQUENCE [LARGE SCALE GENOMIC DNA]</scope>
    <source>
        <strain evidence="16">NBRC 3266</strain>
    </source>
</reference>
<evidence type="ECO:0000256" key="11">
    <source>
        <dbReference type="ARBA" id="ARBA00039461"/>
    </source>
</evidence>
<comment type="similarity">
    <text evidence="1">Belongs to the four-carbon acid sugar kinase family.</text>
</comment>
<dbReference type="GeneID" id="76195881"/>
<dbReference type="EC" id="2.7.1.217" evidence="10"/>
<evidence type="ECO:0000256" key="12">
    <source>
        <dbReference type="ARBA" id="ARBA00041377"/>
    </source>
</evidence>